<gene>
    <name evidence="1" type="ORF">NCTC12195_02402</name>
</gene>
<accession>A0A380FHK8</accession>
<evidence type="ECO:0000313" key="1">
    <source>
        <dbReference type="EMBL" id="SUM32953.1"/>
    </source>
</evidence>
<dbReference type="AlphaFoldDB" id="A0A380FHK8"/>
<name>A0A380FHK8_STAGA</name>
<evidence type="ECO:0000313" key="2">
    <source>
        <dbReference type="Proteomes" id="UP000255277"/>
    </source>
</evidence>
<protein>
    <submittedName>
        <fullName evidence="1">Phosphoglycerate dehydrogenase</fullName>
    </submittedName>
</protein>
<dbReference type="Proteomes" id="UP000255277">
    <property type="component" value="Unassembled WGS sequence"/>
</dbReference>
<reference evidence="1 2" key="1">
    <citation type="submission" date="2018-06" db="EMBL/GenBank/DDBJ databases">
        <authorList>
            <consortium name="Pathogen Informatics"/>
            <person name="Doyle S."/>
        </authorList>
    </citation>
    <scope>NUCLEOTIDE SEQUENCE [LARGE SCALE GENOMIC DNA]</scope>
    <source>
        <strain evidence="1 2">NCTC12195</strain>
    </source>
</reference>
<proteinExistence type="predicted"/>
<dbReference type="EMBL" id="UHDK01000001">
    <property type="protein sequence ID" value="SUM32953.1"/>
    <property type="molecule type" value="Genomic_DNA"/>
</dbReference>
<organism evidence="1 2">
    <name type="scientific">Staphylococcus gallinarum</name>
    <dbReference type="NCBI Taxonomy" id="1293"/>
    <lineage>
        <taxon>Bacteria</taxon>
        <taxon>Bacillati</taxon>
        <taxon>Bacillota</taxon>
        <taxon>Bacilli</taxon>
        <taxon>Bacillales</taxon>
        <taxon>Staphylococcaceae</taxon>
        <taxon>Staphylococcus</taxon>
    </lineage>
</organism>
<sequence>MKIQNILIAGDYQAAFHEYLPKLKNYNLLFKQLQEIDNNDFNMGRCICRF</sequence>